<evidence type="ECO:0000313" key="3">
    <source>
        <dbReference type="Proteomes" id="UP000199382"/>
    </source>
</evidence>
<protein>
    <submittedName>
        <fullName evidence="2">Phosphinothricin acetyltransferase</fullName>
    </submittedName>
</protein>
<dbReference type="InterPro" id="IPR016181">
    <property type="entry name" value="Acyl_CoA_acyltransferase"/>
</dbReference>
<dbReference type="PANTHER" id="PTHR43072">
    <property type="entry name" value="N-ACETYLTRANSFERASE"/>
    <property type="match status" value="1"/>
</dbReference>
<dbReference type="GO" id="GO:0016747">
    <property type="term" value="F:acyltransferase activity, transferring groups other than amino-acyl groups"/>
    <property type="evidence" value="ECO:0007669"/>
    <property type="project" value="InterPro"/>
</dbReference>
<dbReference type="Gene3D" id="3.40.630.30">
    <property type="match status" value="1"/>
</dbReference>
<dbReference type="Pfam" id="PF00583">
    <property type="entry name" value="Acetyltransf_1"/>
    <property type="match status" value="1"/>
</dbReference>
<dbReference type="EMBL" id="FNEK01000016">
    <property type="protein sequence ID" value="SDJ35238.1"/>
    <property type="molecule type" value="Genomic_DNA"/>
</dbReference>
<sequence>MADLLVRDSAPEDLPAIQKIYAYEVLHGLATFEEVPPSADELGQRRQAVIEMGLPHLVAERDGEVLGYAYAGLYRPRPAYRNTVEDSVYVSETARGQGVGRALLAELVAHCEAGWRRQMIAVIGNSANRGSIELHRALGFEEIGTLKAVGFKHGQWVDTVYMQRALGEGSRTLQSPPTQG</sequence>
<evidence type="ECO:0000259" key="1">
    <source>
        <dbReference type="PROSITE" id="PS51186"/>
    </source>
</evidence>
<accession>A0A1G8T152</accession>
<dbReference type="OrthoDB" id="5459937at2"/>
<keyword evidence="3" id="KW-1185">Reference proteome</keyword>
<dbReference type="AlphaFoldDB" id="A0A1G8T152"/>
<dbReference type="CDD" id="cd04301">
    <property type="entry name" value="NAT_SF"/>
    <property type="match status" value="1"/>
</dbReference>
<dbReference type="InterPro" id="IPR000182">
    <property type="entry name" value="GNAT_dom"/>
</dbReference>
<dbReference type="RefSeq" id="WP_093154381.1">
    <property type="nucleotide sequence ID" value="NZ_FNEK01000016.1"/>
</dbReference>
<keyword evidence="2" id="KW-0808">Transferase</keyword>
<organism evidence="2 3">
    <name type="scientific">Aliiruegeria lutimaris</name>
    <dbReference type="NCBI Taxonomy" id="571298"/>
    <lineage>
        <taxon>Bacteria</taxon>
        <taxon>Pseudomonadati</taxon>
        <taxon>Pseudomonadota</taxon>
        <taxon>Alphaproteobacteria</taxon>
        <taxon>Rhodobacterales</taxon>
        <taxon>Roseobacteraceae</taxon>
        <taxon>Aliiruegeria</taxon>
    </lineage>
</organism>
<proteinExistence type="predicted"/>
<feature type="domain" description="N-acetyltransferase" evidence="1">
    <location>
        <begin position="4"/>
        <end position="167"/>
    </location>
</feature>
<evidence type="ECO:0000313" key="2">
    <source>
        <dbReference type="EMBL" id="SDJ35238.1"/>
    </source>
</evidence>
<gene>
    <name evidence="2" type="ORF">SAMN04488026_101615</name>
</gene>
<reference evidence="2 3" key="1">
    <citation type="submission" date="2016-10" db="EMBL/GenBank/DDBJ databases">
        <authorList>
            <person name="de Groot N.N."/>
        </authorList>
    </citation>
    <scope>NUCLEOTIDE SEQUENCE [LARGE SCALE GENOMIC DNA]</scope>
    <source>
        <strain evidence="2 3">DSM 25294</strain>
    </source>
</reference>
<dbReference type="PROSITE" id="PS51186">
    <property type="entry name" value="GNAT"/>
    <property type="match status" value="1"/>
</dbReference>
<dbReference type="SUPFAM" id="SSF55729">
    <property type="entry name" value="Acyl-CoA N-acyltransferases (Nat)"/>
    <property type="match status" value="1"/>
</dbReference>
<dbReference type="STRING" id="571298.SAMN04488026_101615"/>
<dbReference type="PANTHER" id="PTHR43072:SF8">
    <property type="entry name" value="ACYLTRANSFERASE FABY-RELATED"/>
    <property type="match status" value="1"/>
</dbReference>
<name>A0A1G8T152_9RHOB</name>
<dbReference type="Proteomes" id="UP000199382">
    <property type="component" value="Unassembled WGS sequence"/>
</dbReference>